<dbReference type="PRINTS" id="PR00985">
    <property type="entry name" value="TRNASYNTHLEU"/>
</dbReference>
<dbReference type="RefSeq" id="WP_215216345.1">
    <property type="nucleotide sequence ID" value="NZ_CP075587.1"/>
</dbReference>
<sequence length="844" mass="97546">MTKKNYDHQAIEAKWQKIWEEKQLFQVEIDTSKLKYYILDMFPYPSGSGLHVGHVTGYTATDTIARYKRQKGFNVLHPMGWDSFGLPAEQYAIRTGTHPASTTQNNINTYRRQLKKLGFSYDWNREITTSDPKYYKWTQWLFTKLYNKGLAYEAEVLVNFCPALGTVLANEEVENGKAKEGGYPIERRPLRQWMLKITSYADRLLKDLELVDWPDHLKKLQINWIGRIEGAKIHFEETQTKQTITVFTTRPDTLFGVTYLVLSPEHPLVSSITTAPYRKQVQRYCKEISGKSDLERTELNKEKTGVWTGAHAKHPITDQDIPIWISDYVLMGYGTGAVMAVPAHDERDFAFAKIFHLPIIAVIIPNETDLDIQSGKLCWTEEGTYINSSLGSLNLNGLDLKQAKQAVIHWLESQGKGEKTVNYKLRDWLFSRQRYWGEPFPILHFSDGTRRVLDLDELPLCPPELKDFKPAPTGESPLSKVKKWVHITDSKTHQIAQRETNTMPQWAGSCWYYLRFCDPHNPDKPWSEEAEKYWMPVDLYVGGIEHAVLHLLYARFWHKVFYDCGLASTLEPFQTLRNQGLVSARSYQINQGVYVAPEGVCEENGIFFKLGTKEPLHTQIEKMSKSKLNGVTPDHIICEYGADSLRLYEMFMGPFDKEKLWNSDAVNGCYRFLNRFYDLVTSDKICDEDTAEGLKLSHRLVYQVEKEIEAMQFNTAIAKMMEFINAFSPLASYPKQALKMAIQVLYPFAPHIAEELWEYLGETKSLTYQPFPIFDPNYLIDETVLYVVQINGKVRGKWSLPKEQTKEELLSFLQKQPQIIKYLLKPITKVIFVPNKLINLVCDV</sequence>
<evidence type="ECO:0000256" key="2">
    <source>
        <dbReference type="ARBA" id="ARBA00022598"/>
    </source>
</evidence>
<dbReference type="CDD" id="cd00812">
    <property type="entry name" value="LeuRS_core"/>
    <property type="match status" value="1"/>
</dbReference>
<evidence type="ECO:0000256" key="5">
    <source>
        <dbReference type="ARBA" id="ARBA00022917"/>
    </source>
</evidence>
<dbReference type="NCBIfam" id="TIGR00396">
    <property type="entry name" value="leuS_bact"/>
    <property type="match status" value="1"/>
</dbReference>
<dbReference type="Gene3D" id="1.10.730.10">
    <property type="entry name" value="Isoleucyl-tRNA Synthetase, Domain 1"/>
    <property type="match status" value="1"/>
</dbReference>
<dbReference type="Pfam" id="PF13603">
    <property type="entry name" value="tRNA-synt_1_2"/>
    <property type="match status" value="1"/>
</dbReference>
<dbReference type="SUPFAM" id="SSF47323">
    <property type="entry name" value="Anticodon-binding domain of a subclass of class I aminoacyl-tRNA synthetases"/>
    <property type="match status" value="1"/>
</dbReference>
<dbReference type="CDD" id="cd07958">
    <property type="entry name" value="Anticodon_Ia_Leu_BEm"/>
    <property type="match status" value="1"/>
</dbReference>
<dbReference type="InterPro" id="IPR002302">
    <property type="entry name" value="Leu-tRNA-ligase"/>
</dbReference>
<dbReference type="GO" id="GO:0004823">
    <property type="term" value="F:leucine-tRNA ligase activity"/>
    <property type="evidence" value="ECO:0007669"/>
    <property type="project" value="UniProtKB-EC"/>
</dbReference>
<evidence type="ECO:0000313" key="13">
    <source>
        <dbReference type="EMBL" id="QYF48900.1"/>
    </source>
</evidence>
<dbReference type="EMBL" id="CP075587">
    <property type="protein sequence ID" value="QYF48900.1"/>
    <property type="molecule type" value="Genomic_DNA"/>
</dbReference>
<name>A0ABX8V0Z8_9BACT</name>
<comment type="similarity">
    <text evidence="1 8 9">Belongs to the class-I aminoacyl-tRNA synthetase family.</text>
</comment>
<gene>
    <name evidence="8" type="primary">leuS</name>
    <name evidence="13" type="ORF">RHABOEDO_001138</name>
</gene>
<dbReference type="Pfam" id="PF09334">
    <property type="entry name" value="tRNA-synt_1g"/>
    <property type="match status" value="1"/>
</dbReference>
<feature type="domain" description="Leucyl-tRNA synthetase editing" evidence="12">
    <location>
        <begin position="223"/>
        <end position="412"/>
    </location>
</feature>
<dbReference type="Gene3D" id="3.40.50.620">
    <property type="entry name" value="HUPs"/>
    <property type="match status" value="2"/>
</dbReference>
<evidence type="ECO:0000256" key="7">
    <source>
        <dbReference type="ARBA" id="ARBA00047469"/>
    </source>
</evidence>
<dbReference type="InterPro" id="IPR009008">
    <property type="entry name" value="Val/Leu/Ile-tRNA-synth_edit"/>
</dbReference>
<dbReference type="InterPro" id="IPR025709">
    <property type="entry name" value="Leu_tRNA-synth_edit"/>
</dbReference>
<dbReference type="Proteomes" id="UP000826014">
    <property type="component" value="Chromosome"/>
</dbReference>
<comment type="caution">
    <text evidence="8">Lacks conserved residue(s) required for the propagation of feature annotation.</text>
</comment>
<keyword evidence="6 8" id="KW-0030">Aminoacyl-tRNA synthetase</keyword>
<evidence type="ECO:0000256" key="4">
    <source>
        <dbReference type="ARBA" id="ARBA00022840"/>
    </source>
</evidence>
<evidence type="ECO:0000259" key="12">
    <source>
        <dbReference type="Pfam" id="PF13603"/>
    </source>
</evidence>
<dbReference type="SUPFAM" id="SSF50677">
    <property type="entry name" value="ValRS/IleRS/LeuRS editing domain"/>
    <property type="match status" value="1"/>
</dbReference>
<feature type="domain" description="Methionyl/Valyl/Leucyl/Isoleucyl-tRNA synthetase anticodon-binding" evidence="10">
    <location>
        <begin position="697"/>
        <end position="807"/>
    </location>
</feature>
<dbReference type="PANTHER" id="PTHR43740:SF2">
    <property type="entry name" value="LEUCINE--TRNA LIGASE, MITOCHONDRIAL"/>
    <property type="match status" value="1"/>
</dbReference>
<proteinExistence type="inferred from homology"/>
<dbReference type="PANTHER" id="PTHR43740">
    <property type="entry name" value="LEUCYL-TRNA SYNTHETASE"/>
    <property type="match status" value="1"/>
</dbReference>
<keyword evidence="14" id="KW-1185">Reference proteome</keyword>
<evidence type="ECO:0000256" key="3">
    <source>
        <dbReference type="ARBA" id="ARBA00022741"/>
    </source>
</evidence>
<evidence type="ECO:0000256" key="6">
    <source>
        <dbReference type="ARBA" id="ARBA00023146"/>
    </source>
</evidence>
<feature type="domain" description="Methionyl/Leucyl tRNA synthetase" evidence="11">
    <location>
        <begin position="41"/>
        <end position="174"/>
    </location>
</feature>
<comment type="catalytic activity">
    <reaction evidence="7 8">
        <text>tRNA(Leu) + L-leucine + ATP = L-leucyl-tRNA(Leu) + AMP + diphosphate</text>
        <dbReference type="Rhea" id="RHEA:11688"/>
        <dbReference type="Rhea" id="RHEA-COMP:9613"/>
        <dbReference type="Rhea" id="RHEA-COMP:9622"/>
        <dbReference type="ChEBI" id="CHEBI:30616"/>
        <dbReference type="ChEBI" id="CHEBI:33019"/>
        <dbReference type="ChEBI" id="CHEBI:57427"/>
        <dbReference type="ChEBI" id="CHEBI:78442"/>
        <dbReference type="ChEBI" id="CHEBI:78494"/>
        <dbReference type="ChEBI" id="CHEBI:456215"/>
        <dbReference type="EC" id="6.1.1.4"/>
    </reaction>
</comment>
<dbReference type="InterPro" id="IPR013155">
    <property type="entry name" value="M/V/L/I-tRNA-synth_anticd-bd"/>
</dbReference>
<evidence type="ECO:0000256" key="8">
    <source>
        <dbReference type="HAMAP-Rule" id="MF_00049"/>
    </source>
</evidence>
<keyword evidence="4 8" id="KW-0067">ATP-binding</keyword>
<feature type="short sequence motif" description="'KMSKS' region" evidence="8">
    <location>
        <begin position="622"/>
        <end position="626"/>
    </location>
</feature>
<protein>
    <recommendedName>
        <fullName evidence="8">Leucine--tRNA ligase</fullName>
        <ecNumber evidence="8">6.1.1.4</ecNumber>
    </recommendedName>
    <alternativeName>
        <fullName evidence="8">Leucyl-tRNA synthetase</fullName>
        <shortName evidence="8">LeuRS</shortName>
    </alternativeName>
</protein>
<keyword evidence="5 8" id="KW-0648">Protein biosynthesis</keyword>
<reference evidence="13 14" key="1">
    <citation type="journal article" date="2022" name="bioRxiv">
        <title>Ecology and evolution of chlamydial symbionts of arthropods.</title>
        <authorList>
            <person name="Halter T."/>
            <person name="Koestlbacher S."/>
            <person name="Collingro A."/>
            <person name="Sixt B.S."/>
            <person name="Toenshoff E.R."/>
            <person name="Hendrickx F."/>
            <person name="Kostanjsek R."/>
            <person name="Horn M."/>
        </authorList>
    </citation>
    <scope>NUCLEOTIDE SEQUENCE [LARGE SCALE GENOMIC DNA]</scope>
    <source>
        <strain evidence="13">W744xW776</strain>
    </source>
</reference>
<dbReference type="InterPro" id="IPR015413">
    <property type="entry name" value="Methionyl/Leucyl_tRNA_Synth"/>
</dbReference>
<dbReference type="Pfam" id="PF08264">
    <property type="entry name" value="Anticodon_1"/>
    <property type="match status" value="1"/>
</dbReference>
<evidence type="ECO:0000313" key="14">
    <source>
        <dbReference type="Proteomes" id="UP000826014"/>
    </source>
</evidence>
<evidence type="ECO:0000259" key="10">
    <source>
        <dbReference type="Pfam" id="PF08264"/>
    </source>
</evidence>
<evidence type="ECO:0000256" key="9">
    <source>
        <dbReference type="RuleBase" id="RU363039"/>
    </source>
</evidence>
<keyword evidence="2 8" id="KW-0436">Ligase</keyword>
<keyword evidence="8" id="KW-0963">Cytoplasm</keyword>
<evidence type="ECO:0000256" key="1">
    <source>
        <dbReference type="ARBA" id="ARBA00005594"/>
    </source>
</evidence>
<dbReference type="HAMAP" id="MF_00049_B">
    <property type="entry name" value="Leu_tRNA_synth_B"/>
    <property type="match status" value="1"/>
</dbReference>
<feature type="binding site" evidence="8">
    <location>
        <position position="625"/>
    </location>
    <ligand>
        <name>ATP</name>
        <dbReference type="ChEBI" id="CHEBI:30616"/>
    </ligand>
</feature>
<evidence type="ECO:0000259" key="11">
    <source>
        <dbReference type="Pfam" id="PF09334"/>
    </source>
</evidence>
<dbReference type="EC" id="6.1.1.4" evidence="8"/>
<accession>A0ABX8V0Z8</accession>
<comment type="subcellular location">
    <subcellularLocation>
        <location evidence="8">Cytoplasm</location>
    </subcellularLocation>
</comment>
<dbReference type="SUPFAM" id="SSF52374">
    <property type="entry name" value="Nucleotidylyl transferase"/>
    <property type="match status" value="1"/>
</dbReference>
<keyword evidence="3 8" id="KW-0547">Nucleotide-binding</keyword>
<dbReference type="InterPro" id="IPR014729">
    <property type="entry name" value="Rossmann-like_a/b/a_fold"/>
</dbReference>
<dbReference type="InterPro" id="IPR009080">
    <property type="entry name" value="tRNAsynth_Ia_anticodon-bd"/>
</dbReference>
<organism evidence="13 14">
    <name type="scientific">Candidatus Rhabdochlamydia oedothoracis</name>
    <dbReference type="NCBI Taxonomy" id="2720720"/>
    <lineage>
        <taxon>Bacteria</taxon>
        <taxon>Pseudomonadati</taxon>
        <taxon>Chlamydiota</taxon>
        <taxon>Chlamydiia</taxon>
        <taxon>Parachlamydiales</taxon>
        <taxon>Candidatus Rhabdochlamydiaceae</taxon>
        <taxon>Candidatus Rhabdochlamydia</taxon>
    </lineage>
</organism>